<keyword evidence="4" id="KW-1185">Reference proteome</keyword>
<dbReference type="PANTHER" id="PTHR33546:SF1">
    <property type="entry name" value="LARGE, MULTIFUNCTIONAL SECRETED PROTEIN"/>
    <property type="match status" value="1"/>
</dbReference>
<reference evidence="3 4" key="1">
    <citation type="submission" date="2018-05" db="EMBL/GenBank/DDBJ databases">
        <title>The draft genome of strain NS-104.</title>
        <authorList>
            <person name="Hang P."/>
            <person name="Jiang J."/>
        </authorList>
    </citation>
    <scope>NUCLEOTIDE SEQUENCE [LARGE SCALE GENOMIC DNA]</scope>
    <source>
        <strain evidence="3 4">NS-104</strain>
    </source>
</reference>
<dbReference type="Gene3D" id="2.120.10.30">
    <property type="entry name" value="TolB, C-terminal domain"/>
    <property type="match status" value="1"/>
</dbReference>
<dbReference type="InterPro" id="IPR054539">
    <property type="entry name" value="Beta-prop_PDH"/>
</dbReference>
<dbReference type="InterPro" id="IPR011042">
    <property type="entry name" value="6-blade_b-propeller_TolB-like"/>
</dbReference>
<sequence length="598" mass="64232">MKSGLTRAALFAGALILPANIVNAQQGDGTDVQITTNIFKPNKVAATSDRIGQLKVPEGFTVQPFAQGLGNSRIIAVSDQGYVYVSRREEGDVLLLKDEDGDGKVDRAPVQVAARAQAHGLAIKDNKLYLVTVKEVFVADIKQDGTLGPLTLIIGDLPDSGQHPNRVMAFGPDGMLYISVGSTCNACNESNAENATVLRATPDGKSRTIFASGLRNTIGFDWNRETGELWGVDHGIDLLGDEVQPEELNRLEQGKQYGWPHVFGEGDLYPQSTPVGGVTKEQWRDQSEAMVIGYTAHAAPMQMKFYSGTAFPAEYAGDAFATMRGSWNRNPASGYEIVRIHFENGEPKSIEPFLTGFLTDGGKTHFARPVGLAVAKDGSLLMADDTNGVIYRIAYIGDAQKIADTKSVPAEAMKAQAEKGVGVPLAKDRPETDAKAALEVSSDAFASNGSIPQEHSEYADGVSPALKWKSVPGAASYAIVMEDPDSDPIKPFVHWVAWNIPGSVTSLPEGLQEQLRLVEPEGVLQGRNSSGTHGYFGPKPPVGDAAHHYHFQVLALDTMLDIPATSDRDAFLAAISVHVLAKGELVGLYQQKIEPPKQ</sequence>
<dbReference type="Pfam" id="PF22807">
    <property type="entry name" value="TrAA12"/>
    <property type="match status" value="1"/>
</dbReference>
<dbReference type="NCBIfam" id="TIGR00481">
    <property type="entry name" value="YbhB/YbcL family Raf kinase inhibitor-like protein"/>
    <property type="match status" value="1"/>
</dbReference>
<feature type="domain" description="Pyrroloquinoline quinone-dependent pyranose dehydrogenase beta-propeller" evidence="2">
    <location>
        <begin position="55"/>
        <end position="393"/>
    </location>
</feature>
<dbReference type="SUPFAM" id="SSF49777">
    <property type="entry name" value="PEBP-like"/>
    <property type="match status" value="1"/>
</dbReference>
<proteinExistence type="predicted"/>
<dbReference type="AlphaFoldDB" id="A0A2U2DI19"/>
<dbReference type="InterPro" id="IPR008914">
    <property type="entry name" value="PEBP"/>
</dbReference>
<comment type="caution">
    <text evidence="3">The sequence shown here is derived from an EMBL/GenBank/DDBJ whole genome shotgun (WGS) entry which is preliminary data.</text>
</comment>
<dbReference type="InterPro" id="IPR005247">
    <property type="entry name" value="YbhB_YbcL/LppC-like"/>
</dbReference>
<dbReference type="InterPro" id="IPR036610">
    <property type="entry name" value="PEBP-like_sf"/>
</dbReference>
<evidence type="ECO:0000313" key="3">
    <source>
        <dbReference type="EMBL" id="PWE52963.1"/>
    </source>
</evidence>
<dbReference type="Gene3D" id="3.90.280.10">
    <property type="entry name" value="PEBP-like"/>
    <property type="match status" value="1"/>
</dbReference>
<gene>
    <name evidence="3" type="ORF">DEM27_28170</name>
</gene>
<dbReference type="PANTHER" id="PTHR33546">
    <property type="entry name" value="LARGE, MULTIFUNCTIONAL SECRETED PROTEIN-RELATED"/>
    <property type="match status" value="1"/>
</dbReference>
<organism evidence="3 4">
    <name type="scientific">Metarhizobium album</name>
    <dbReference type="NCBI Taxonomy" id="2182425"/>
    <lineage>
        <taxon>Bacteria</taxon>
        <taxon>Pseudomonadati</taxon>
        <taxon>Pseudomonadota</taxon>
        <taxon>Alphaproteobacteria</taxon>
        <taxon>Hyphomicrobiales</taxon>
        <taxon>Rhizobiaceae</taxon>
        <taxon>Metarhizobium</taxon>
    </lineage>
</organism>
<evidence type="ECO:0000313" key="4">
    <source>
        <dbReference type="Proteomes" id="UP000245252"/>
    </source>
</evidence>
<protein>
    <submittedName>
        <fullName evidence="3">PEBP family protein</fullName>
    </submittedName>
</protein>
<dbReference type="InterPro" id="IPR011041">
    <property type="entry name" value="Quinoprot_gluc/sorb_DH_b-prop"/>
</dbReference>
<dbReference type="SUPFAM" id="SSF50952">
    <property type="entry name" value="Soluble quinoprotein glucose dehydrogenase"/>
    <property type="match status" value="1"/>
</dbReference>
<evidence type="ECO:0000256" key="1">
    <source>
        <dbReference type="SAM" id="SignalP"/>
    </source>
</evidence>
<dbReference type="CDD" id="cd00865">
    <property type="entry name" value="PEBP_bact_arch"/>
    <property type="match status" value="1"/>
</dbReference>
<dbReference type="RefSeq" id="WP_109461578.1">
    <property type="nucleotide sequence ID" value="NZ_QFBC01000019.1"/>
</dbReference>
<name>A0A2U2DI19_9HYPH</name>
<dbReference type="Proteomes" id="UP000245252">
    <property type="component" value="Unassembled WGS sequence"/>
</dbReference>
<dbReference type="OrthoDB" id="9770043at2"/>
<feature type="chain" id="PRO_5015445976" evidence="1">
    <location>
        <begin position="25"/>
        <end position="598"/>
    </location>
</feature>
<accession>A0A2U2DI19</accession>
<dbReference type="EMBL" id="QFBC01000019">
    <property type="protein sequence ID" value="PWE52963.1"/>
    <property type="molecule type" value="Genomic_DNA"/>
</dbReference>
<evidence type="ECO:0000259" key="2">
    <source>
        <dbReference type="Pfam" id="PF22807"/>
    </source>
</evidence>
<dbReference type="Pfam" id="PF01161">
    <property type="entry name" value="PBP"/>
    <property type="match status" value="1"/>
</dbReference>
<feature type="signal peptide" evidence="1">
    <location>
        <begin position="1"/>
        <end position="24"/>
    </location>
</feature>
<keyword evidence="1" id="KW-0732">Signal</keyword>